<dbReference type="GO" id="GO:0016491">
    <property type="term" value="F:oxidoreductase activity"/>
    <property type="evidence" value="ECO:0007669"/>
    <property type="project" value="InterPro"/>
</dbReference>
<organism evidence="5 7">
    <name type="scientific">Pediococcus ethanolidurans</name>
    <dbReference type="NCBI Taxonomy" id="319653"/>
    <lineage>
        <taxon>Bacteria</taxon>
        <taxon>Bacillati</taxon>
        <taxon>Bacillota</taxon>
        <taxon>Bacilli</taxon>
        <taxon>Lactobacillales</taxon>
        <taxon>Lactobacillaceae</taxon>
        <taxon>Pediococcus</taxon>
    </lineage>
</organism>
<reference evidence="6 8" key="2">
    <citation type="submission" date="2016-10" db="EMBL/GenBank/DDBJ databases">
        <authorList>
            <person name="Varghese N."/>
            <person name="Submissions S."/>
        </authorList>
    </citation>
    <scope>NUCLEOTIDE SEQUENCE [LARGE SCALE GENOMIC DNA]</scope>
    <source>
        <strain evidence="6 8">CGMCC 1.3889</strain>
    </source>
</reference>
<evidence type="ECO:0000256" key="3">
    <source>
        <dbReference type="PIRSR" id="PIRSR000097-3"/>
    </source>
</evidence>
<dbReference type="EMBL" id="JQBY01000002">
    <property type="protein sequence ID" value="KRN83435.1"/>
    <property type="molecule type" value="Genomic_DNA"/>
</dbReference>
<dbReference type="InterPro" id="IPR023210">
    <property type="entry name" value="NADP_OxRdtase_dom"/>
</dbReference>
<evidence type="ECO:0000313" key="6">
    <source>
        <dbReference type="EMBL" id="SER24137.1"/>
    </source>
</evidence>
<dbReference type="Proteomes" id="UP000051749">
    <property type="component" value="Unassembled WGS sequence"/>
</dbReference>
<proteinExistence type="predicted"/>
<dbReference type="Gene3D" id="3.20.20.100">
    <property type="entry name" value="NADP-dependent oxidoreductase domain"/>
    <property type="match status" value="1"/>
</dbReference>
<dbReference type="InterPro" id="IPR036812">
    <property type="entry name" value="NAD(P)_OxRdtase_dom_sf"/>
</dbReference>
<protein>
    <submittedName>
        <fullName evidence="5">Aldo keto reductase</fullName>
    </submittedName>
    <submittedName>
        <fullName evidence="6">Aldo/keto reductase</fullName>
    </submittedName>
</protein>
<evidence type="ECO:0000256" key="2">
    <source>
        <dbReference type="PIRSR" id="PIRSR000097-2"/>
    </source>
</evidence>
<name>A0A0R2K225_9LACO</name>
<evidence type="ECO:0000259" key="4">
    <source>
        <dbReference type="Pfam" id="PF00248"/>
    </source>
</evidence>
<evidence type="ECO:0000313" key="5">
    <source>
        <dbReference type="EMBL" id="KRN83435.1"/>
    </source>
</evidence>
<evidence type="ECO:0000256" key="1">
    <source>
        <dbReference type="PIRSR" id="PIRSR000097-1"/>
    </source>
</evidence>
<dbReference type="PANTHER" id="PTHR43638:SF3">
    <property type="entry name" value="ALDEHYDE REDUCTASE"/>
    <property type="match status" value="1"/>
</dbReference>
<accession>A0A0R2K225</accession>
<dbReference type="EMBL" id="FOGK01000003">
    <property type="protein sequence ID" value="SER24137.1"/>
    <property type="molecule type" value="Genomic_DNA"/>
</dbReference>
<feature type="binding site" evidence="2">
    <location>
        <position position="112"/>
    </location>
    <ligand>
        <name>substrate</name>
    </ligand>
</feature>
<evidence type="ECO:0000313" key="7">
    <source>
        <dbReference type="Proteomes" id="UP000051749"/>
    </source>
</evidence>
<comment type="caution">
    <text evidence="5">The sequence shown here is derived from an EMBL/GenBank/DDBJ whole genome shotgun (WGS) entry which is preliminary data.</text>
</comment>
<dbReference type="AlphaFoldDB" id="A0A0R2K225"/>
<gene>
    <name evidence="5" type="ORF">IV87_GL000866</name>
    <name evidence="6" type="ORF">SAMN04487973_10385</name>
</gene>
<dbReference type="PATRIC" id="fig|319653.3.peg.876"/>
<dbReference type="PANTHER" id="PTHR43638">
    <property type="entry name" value="OXIDOREDUCTASE, ALDO/KETO REDUCTASE FAMILY PROTEIN"/>
    <property type="match status" value="1"/>
</dbReference>
<dbReference type="PRINTS" id="PR00069">
    <property type="entry name" value="ALDKETRDTASE"/>
</dbReference>
<dbReference type="InterPro" id="IPR020471">
    <property type="entry name" value="AKR"/>
</dbReference>
<feature type="domain" description="NADP-dependent oxidoreductase" evidence="4">
    <location>
        <begin position="14"/>
        <end position="269"/>
    </location>
</feature>
<dbReference type="CDD" id="cd19138">
    <property type="entry name" value="AKR_YeaE"/>
    <property type="match status" value="1"/>
</dbReference>
<evidence type="ECO:0000313" key="8">
    <source>
        <dbReference type="Proteomes" id="UP000182818"/>
    </source>
</evidence>
<sequence length="283" mass="31965">MMKQVNFNGTTLPAIGIGTWHMGDSPQTYTQEKATILYGLQHGATVIDTAEMYGEGNAEKLVGDVLQNFDRSKVFLISKFYPQNATKDKMKQALNRSLKRLKTDYLDLYLLHWRGPVPLAETVAGLVELQKAGKIRYWGVSNFDTADLKELYAQPQGDQVFANEDLYNLANRGIEYDLLPWQRRHQLPLIAYAPIDQGDSRGQKLTKNSTIQQIAQAHQVTPMQILLAWTIQAKDIMAIPQTSNVDHMKQNILVGGIDLSNQEMQQIDSQFSAPVFKQPLQMI</sequence>
<dbReference type="SUPFAM" id="SSF51430">
    <property type="entry name" value="NAD(P)-linked oxidoreductase"/>
    <property type="match status" value="1"/>
</dbReference>
<feature type="site" description="Lowers pKa of active site Tyr" evidence="3">
    <location>
        <position position="79"/>
    </location>
</feature>
<dbReference type="STRING" id="319653.SAMN04487973_10385"/>
<reference evidence="5 7" key="1">
    <citation type="journal article" date="2015" name="Genome Announc.">
        <title>Expanding the biotechnology potential of lactobacilli through comparative genomics of 213 strains and associated genera.</title>
        <authorList>
            <person name="Sun Z."/>
            <person name="Harris H.M."/>
            <person name="McCann A."/>
            <person name="Guo C."/>
            <person name="Argimon S."/>
            <person name="Zhang W."/>
            <person name="Yang X."/>
            <person name="Jeffery I.B."/>
            <person name="Cooney J.C."/>
            <person name="Kagawa T.F."/>
            <person name="Liu W."/>
            <person name="Song Y."/>
            <person name="Salvetti E."/>
            <person name="Wrobel A."/>
            <person name="Rasinkangas P."/>
            <person name="Parkhill J."/>
            <person name="Rea M.C."/>
            <person name="O'Sullivan O."/>
            <person name="Ritari J."/>
            <person name="Douillard F.P."/>
            <person name="Paul Ross R."/>
            <person name="Yang R."/>
            <person name="Briner A.E."/>
            <person name="Felis G.E."/>
            <person name="de Vos W.M."/>
            <person name="Barrangou R."/>
            <person name="Klaenhammer T.R."/>
            <person name="Caufield P.W."/>
            <person name="Cui Y."/>
            <person name="Zhang H."/>
            <person name="O'Toole P.W."/>
        </authorList>
    </citation>
    <scope>NUCLEOTIDE SEQUENCE [LARGE SCALE GENOMIC DNA]</scope>
    <source>
        <strain evidence="5 7">DSM 22301</strain>
    </source>
</reference>
<dbReference type="PIRSF" id="PIRSF000097">
    <property type="entry name" value="AKR"/>
    <property type="match status" value="1"/>
</dbReference>
<feature type="active site" description="Proton donor" evidence="1">
    <location>
        <position position="53"/>
    </location>
</feature>
<keyword evidence="8" id="KW-1185">Reference proteome</keyword>
<dbReference type="Pfam" id="PF00248">
    <property type="entry name" value="Aldo_ket_red"/>
    <property type="match status" value="1"/>
</dbReference>
<dbReference type="Proteomes" id="UP000182818">
    <property type="component" value="Unassembled WGS sequence"/>
</dbReference>